<evidence type="ECO:0000313" key="2">
    <source>
        <dbReference type="WBParaSite" id="PS1159_v2.g4259.t1"/>
    </source>
</evidence>
<protein>
    <submittedName>
        <fullName evidence="2">RING-type domain-containing protein</fullName>
    </submittedName>
</protein>
<organism evidence="1 2">
    <name type="scientific">Panagrolaimus sp. PS1159</name>
    <dbReference type="NCBI Taxonomy" id="55785"/>
    <lineage>
        <taxon>Eukaryota</taxon>
        <taxon>Metazoa</taxon>
        <taxon>Ecdysozoa</taxon>
        <taxon>Nematoda</taxon>
        <taxon>Chromadorea</taxon>
        <taxon>Rhabditida</taxon>
        <taxon>Tylenchina</taxon>
        <taxon>Panagrolaimomorpha</taxon>
        <taxon>Panagrolaimoidea</taxon>
        <taxon>Panagrolaimidae</taxon>
        <taxon>Panagrolaimus</taxon>
    </lineage>
</organism>
<proteinExistence type="predicted"/>
<dbReference type="WBParaSite" id="PS1159_v2.g4259.t1">
    <property type="protein sequence ID" value="PS1159_v2.g4259.t1"/>
    <property type="gene ID" value="PS1159_v2.g4259"/>
</dbReference>
<evidence type="ECO:0000313" key="1">
    <source>
        <dbReference type="Proteomes" id="UP000887580"/>
    </source>
</evidence>
<accession>A0AC35GEP4</accession>
<sequence length="1148" mass="130156">MATKDAFLSSKEILPLTNNCNNTDTDNQYSNLNLNKNSRCPILIPIQSCSKSDKYCVFDNFETKEKVQQSSDLFLKTLTLDDKTEEEGKRVWKKESTSDGNNSALSFHNSAHENFNEPSAATFCGKNNGNIKMKKNPSFTASTFLIQNPFECLRQQNDKIPQPELSQFKASQRLFNPNKVSKNGRQGFDQVSGCVVQQRSSLDSVNEIQRNPLQKAPNYTAEMSVAELGWRRFQFFDKANVNDPKDSSKKFYGFKGLAIKCWRSSIRQPFVIFGEEKGVVFKLSPNLDIDFWKAYGRELVDLSLADEGNRLIIATLGADDVGNSSVLKVWDLYQWEKQSPICKISTKVTQNRKGATSTAVRIAIIPSCDFIAIGFADASILFSDGEITSEKSLKWKVLRDGPTTLGDGCLLGLHVTKADNNKTVVFVVCENAVLSFVLNGSNILLKSVHDSNGAQPNCWYFNERINQLIVSNQEMVYFYDANRCSEDDTGAGRCHALGRGLKKKQIIGEGYYIGMVTEQESKLPGKSICMLTIYDVECRYIACTFPISSSQLFTLNNDIYALQEDGSMSRFIEKGTGAKLDIVIQKHLYDVAIALAKREKSSELSPIYFKYADYLYKRGDFQNAIQQYIETIGYLEPSHVIEKFIHGTRAVQLATYLEALHKRSAATENHTLLLLGAYLKMGSKDKVEDFVEKATHYKDLDVEEAVKLLRAGGYYEQASKMATAFNRVLLIFAILVEDLRNFDEAIHQLGQIEGKQFFEVLDAYGLTLLQYKEAEVIETVKKAVKSEETDVKVLVKLLNSHPKYLKTLYEKANNIVRKNVVLKNAVLEHTLERMKTSEQGMDQEAEDMIFELVDEDNYNNALRLGQLQSYAPLVIYVLRKQKKYDELLRYLLRDGGINDIIEECNNKMIKDMWIELITFLSKKEDLDEDYVVELLEKVTKANLVHPLVITNILSRNEKLAVGCVKNYLEQWLATENEKIKENTKIIEENVKKSAELEKQIHIYDEDVQIFQALRCAVCDLPLQMPAVHFMCKHSYHSHCYESYSDQHDRCPACASTETETFMSQTKEQRTISLDELQSEIDTCGSTMAVIAKFIARGVFDGSTKSKTTRSKTLIKQSTLNPFEGDVEDKLASNPFEEDVKASTNPFDE</sequence>
<reference evidence="2" key="1">
    <citation type="submission" date="2022-11" db="UniProtKB">
        <authorList>
            <consortium name="WormBaseParasite"/>
        </authorList>
    </citation>
    <scope>IDENTIFICATION</scope>
</reference>
<dbReference type="Proteomes" id="UP000887580">
    <property type="component" value="Unplaced"/>
</dbReference>
<name>A0AC35GEP4_9BILA</name>